<evidence type="ECO:0000313" key="2">
    <source>
        <dbReference type="EMBL" id="KAK8162058.1"/>
    </source>
</evidence>
<gene>
    <name evidence="2" type="ORF">IWX90DRAFT_287776</name>
</gene>
<evidence type="ECO:0000256" key="1">
    <source>
        <dbReference type="SAM" id="MobiDB-lite"/>
    </source>
</evidence>
<feature type="region of interest" description="Disordered" evidence="1">
    <location>
        <begin position="142"/>
        <end position="200"/>
    </location>
</feature>
<comment type="caution">
    <text evidence="2">The sequence shown here is derived from an EMBL/GenBank/DDBJ whole genome shotgun (WGS) entry which is preliminary data.</text>
</comment>
<organism evidence="2 3">
    <name type="scientific">Phyllosticta citrichinensis</name>
    <dbReference type="NCBI Taxonomy" id="1130410"/>
    <lineage>
        <taxon>Eukaryota</taxon>
        <taxon>Fungi</taxon>
        <taxon>Dikarya</taxon>
        <taxon>Ascomycota</taxon>
        <taxon>Pezizomycotina</taxon>
        <taxon>Dothideomycetes</taxon>
        <taxon>Dothideomycetes incertae sedis</taxon>
        <taxon>Botryosphaeriales</taxon>
        <taxon>Phyllostictaceae</taxon>
        <taxon>Phyllosticta</taxon>
    </lineage>
</organism>
<dbReference type="Proteomes" id="UP001456524">
    <property type="component" value="Unassembled WGS sequence"/>
</dbReference>
<evidence type="ECO:0000313" key="3">
    <source>
        <dbReference type="Proteomes" id="UP001456524"/>
    </source>
</evidence>
<reference evidence="2 3" key="1">
    <citation type="journal article" date="2022" name="G3 (Bethesda)">
        <title>Enemy or ally: a genomic approach to elucidate the lifestyle of Phyllosticta citrichinaensis.</title>
        <authorList>
            <person name="Buijs V.A."/>
            <person name="Groenewald J.Z."/>
            <person name="Haridas S."/>
            <person name="LaButti K.M."/>
            <person name="Lipzen A."/>
            <person name="Martin F.M."/>
            <person name="Barry K."/>
            <person name="Grigoriev I.V."/>
            <person name="Crous P.W."/>
            <person name="Seidl M.F."/>
        </authorList>
    </citation>
    <scope>NUCLEOTIDE SEQUENCE [LARGE SCALE GENOMIC DNA]</scope>
    <source>
        <strain evidence="2 3">CBS 129764</strain>
    </source>
</reference>
<keyword evidence="3" id="KW-1185">Reference proteome</keyword>
<dbReference type="EMBL" id="JBBWUH010000007">
    <property type="protein sequence ID" value="KAK8162058.1"/>
    <property type="molecule type" value="Genomic_DNA"/>
</dbReference>
<feature type="compositionally biased region" description="Polar residues" evidence="1">
    <location>
        <begin position="188"/>
        <end position="200"/>
    </location>
</feature>
<proteinExistence type="predicted"/>
<accession>A0ABR1XPB6</accession>
<feature type="region of interest" description="Disordered" evidence="1">
    <location>
        <begin position="55"/>
        <end position="85"/>
    </location>
</feature>
<sequence length="307" mass="34356">MEFPTASNDVVQVKLSCSPAWKTACEASIQIMGNGLPNQNIEMARRLAWEEDFDNQCGHNNPSRKRKYDEASGIDNASRRSGQANFGGIQVSRVGSGEGYAGSFVHGSGLATSPVTATVYTERISEHNSHPASSSDFVTLEYDPNEEHNSDSESDSDEEYDLADELSDRDDEYDSEYEPANSHPPWTRTMSPSLNPSQHSTPPEILKWVYWPPIYESLEKIRYNIGFRYPLIKTVCVKAAMAQINFVDLNTHRFPYGAMGRLRPLPPPPVLPYLPILPGRAKDRTPSPLRQVKMCKYSDGSRDKHQG</sequence>
<name>A0ABR1XPB6_9PEZI</name>
<protein>
    <submittedName>
        <fullName evidence="2">Uncharacterized protein</fullName>
    </submittedName>
</protein>
<feature type="compositionally biased region" description="Acidic residues" evidence="1">
    <location>
        <begin position="152"/>
        <end position="177"/>
    </location>
</feature>